<dbReference type="GO" id="GO:0008798">
    <property type="term" value="F:beta-aspartyl-peptidase activity"/>
    <property type="evidence" value="ECO:0007669"/>
    <property type="project" value="UniProtKB-EC"/>
</dbReference>
<dbReference type="Proteomes" id="UP000533637">
    <property type="component" value="Unassembled WGS sequence"/>
</dbReference>
<dbReference type="PANTHER" id="PTHR10188">
    <property type="entry name" value="L-ASPARAGINASE"/>
    <property type="match status" value="1"/>
</dbReference>
<keyword evidence="1" id="KW-0378">Hydrolase</keyword>
<accession>A0ABR6KI52</accession>
<evidence type="ECO:0000313" key="2">
    <source>
        <dbReference type="Proteomes" id="UP000533637"/>
    </source>
</evidence>
<dbReference type="RefSeq" id="WP_122356154.1">
    <property type="nucleotide sequence ID" value="NZ_BMPB01000003.1"/>
</dbReference>
<sequence>MFRNLSYLIILLFCGAISLQAQEREYVIVVHGGAGVIDKLEKDPERSAQYYAALDSALTIGDRILSAGGEGPQAVMAVINYFENNPLFNAGKGATCTAEGTFELDAAIMEGKDLSAGAVAGVKTVKNPIDAAYAVKTQTPHVMLSGAGADAFAASRGLEQVDNMYFATPKTMEWIEKLKEESRKNGTVGCVVLDKQGNLTAGTSTGGMFKKQWGRIGDSPVIGAGTYADNNSCAVSCTGHGEYFIRHAVAFNLCARYKYLKEPVGQAADYIIHTELNANAGEGGLIAVDKNGNIAMPFNTTGMFRGYLYKEKGKTAVEKKVGIGKNMVIPNRSFSIEN</sequence>
<dbReference type="InterPro" id="IPR000246">
    <property type="entry name" value="Peptidase_T2"/>
</dbReference>
<dbReference type="PANTHER" id="PTHR10188:SF6">
    <property type="entry name" value="N(4)-(BETA-N-ACETYLGLUCOSAMINYL)-L-ASPARAGINASE"/>
    <property type="match status" value="1"/>
</dbReference>
<dbReference type="CDD" id="cd04701">
    <property type="entry name" value="Asparaginase_2"/>
    <property type="match status" value="1"/>
</dbReference>
<dbReference type="SUPFAM" id="SSF56235">
    <property type="entry name" value="N-terminal nucleophile aminohydrolases (Ntn hydrolases)"/>
    <property type="match status" value="1"/>
</dbReference>
<comment type="caution">
    <text evidence="1">The sequence shown here is derived from an EMBL/GenBank/DDBJ whole genome shotgun (WGS) entry which is preliminary data.</text>
</comment>
<name>A0ABR6KI52_9BACT</name>
<keyword evidence="2" id="KW-1185">Reference proteome</keyword>
<organism evidence="1 2">
    <name type="scientific">Parabacteroides faecis</name>
    <dbReference type="NCBI Taxonomy" id="1217282"/>
    <lineage>
        <taxon>Bacteria</taxon>
        <taxon>Pseudomonadati</taxon>
        <taxon>Bacteroidota</taxon>
        <taxon>Bacteroidia</taxon>
        <taxon>Bacteroidales</taxon>
        <taxon>Tannerellaceae</taxon>
        <taxon>Parabacteroides</taxon>
    </lineage>
</organism>
<gene>
    <name evidence="1" type="ORF">GGQ57_000943</name>
</gene>
<dbReference type="EMBL" id="JACHOC010000002">
    <property type="protein sequence ID" value="MBB4621049.1"/>
    <property type="molecule type" value="Genomic_DNA"/>
</dbReference>
<dbReference type="EC" id="3.4.19.5" evidence="1"/>
<proteinExistence type="predicted"/>
<protein>
    <submittedName>
        <fullName evidence="1">Beta-aspartyl-peptidase (Threonine type)</fullName>
        <ecNumber evidence="1">3.4.19.5</ecNumber>
    </submittedName>
</protein>
<reference evidence="1 2" key="1">
    <citation type="submission" date="2020-08" db="EMBL/GenBank/DDBJ databases">
        <title>Genomic Encyclopedia of Type Strains, Phase IV (KMG-IV): sequencing the most valuable type-strain genomes for metagenomic binning, comparative biology and taxonomic classification.</title>
        <authorList>
            <person name="Goeker M."/>
        </authorList>
    </citation>
    <scope>NUCLEOTIDE SEQUENCE [LARGE SCALE GENOMIC DNA]</scope>
    <source>
        <strain evidence="1 2">DSM 102983</strain>
    </source>
</reference>
<evidence type="ECO:0000313" key="1">
    <source>
        <dbReference type="EMBL" id="MBB4621049.1"/>
    </source>
</evidence>
<dbReference type="Pfam" id="PF01112">
    <property type="entry name" value="Asparaginase_2"/>
    <property type="match status" value="1"/>
</dbReference>
<dbReference type="InterPro" id="IPR029055">
    <property type="entry name" value="Ntn_hydrolases_N"/>
</dbReference>
<dbReference type="Gene3D" id="3.60.20.30">
    <property type="entry name" value="(Glycosyl)asparaginase"/>
    <property type="match status" value="1"/>
</dbReference>